<dbReference type="InterPro" id="IPR036312">
    <property type="entry name" value="Bifun_inhib/LTP/seed_sf"/>
</dbReference>
<keyword evidence="4" id="KW-1185">Reference proteome</keyword>
<feature type="transmembrane region" description="Helical" evidence="1">
    <location>
        <begin position="41"/>
        <end position="59"/>
    </location>
</feature>
<evidence type="ECO:0000256" key="1">
    <source>
        <dbReference type="SAM" id="Phobius"/>
    </source>
</evidence>
<organism evidence="3 4">
    <name type="scientific">Lithocarpus litseifolius</name>
    <dbReference type="NCBI Taxonomy" id="425828"/>
    <lineage>
        <taxon>Eukaryota</taxon>
        <taxon>Viridiplantae</taxon>
        <taxon>Streptophyta</taxon>
        <taxon>Embryophyta</taxon>
        <taxon>Tracheophyta</taxon>
        <taxon>Spermatophyta</taxon>
        <taxon>Magnoliopsida</taxon>
        <taxon>eudicotyledons</taxon>
        <taxon>Gunneridae</taxon>
        <taxon>Pentapetalae</taxon>
        <taxon>rosids</taxon>
        <taxon>fabids</taxon>
        <taxon>Fagales</taxon>
        <taxon>Fagaceae</taxon>
        <taxon>Lithocarpus</taxon>
    </lineage>
</organism>
<evidence type="ECO:0000313" key="4">
    <source>
        <dbReference type="Proteomes" id="UP001459277"/>
    </source>
</evidence>
<dbReference type="SUPFAM" id="SSF47699">
    <property type="entry name" value="Bifunctional inhibitor/lipid-transfer protein/seed storage 2S albumin"/>
    <property type="match status" value="1"/>
</dbReference>
<dbReference type="Pfam" id="PF14368">
    <property type="entry name" value="LTP_2"/>
    <property type="match status" value="1"/>
</dbReference>
<evidence type="ECO:0000259" key="2">
    <source>
        <dbReference type="Pfam" id="PF14368"/>
    </source>
</evidence>
<dbReference type="EMBL" id="JAZDWU010000012">
    <property type="protein sequence ID" value="KAK9984814.1"/>
    <property type="molecule type" value="Genomic_DNA"/>
</dbReference>
<accession>A0AAW2BJ17</accession>
<gene>
    <name evidence="3" type="ORF">SO802_034339</name>
</gene>
<proteinExistence type="predicted"/>
<name>A0AAW2BJ17_9ROSI</name>
<protein>
    <recommendedName>
        <fullName evidence="2">Bifunctional inhibitor/plant lipid transfer protein/seed storage helical domain-containing protein</fullName>
    </recommendedName>
</protein>
<dbReference type="InterPro" id="IPR016140">
    <property type="entry name" value="Bifunc_inhib/LTP/seed_store"/>
</dbReference>
<comment type="caution">
    <text evidence="3">The sequence shown here is derived from an EMBL/GenBank/DDBJ whole genome shotgun (WGS) entry which is preliminary data.</text>
</comment>
<dbReference type="Gene3D" id="1.10.110.10">
    <property type="entry name" value="Plant lipid-transfer and hydrophobic proteins"/>
    <property type="match status" value="1"/>
</dbReference>
<keyword evidence="1" id="KW-0472">Membrane</keyword>
<dbReference type="PANTHER" id="PTHR33286:SF32">
    <property type="entry name" value="BIFUNCTIONAL INHIBITOR_PLANT LIPID TRANSFER PROTEIN_SEED STORAGE HELICAL DOMAIN-CONTAINING PROTEIN"/>
    <property type="match status" value="1"/>
</dbReference>
<evidence type="ECO:0000313" key="3">
    <source>
        <dbReference type="EMBL" id="KAK9984814.1"/>
    </source>
</evidence>
<dbReference type="PANTHER" id="PTHR33286">
    <property type="entry name" value="BIFUNCTIONAL INHIBITOR/LIPID-TRANSFER PROTEIN/SEED STORAGE 2S ALBUMIN SUPERFAMILY PROTEIN"/>
    <property type="match status" value="1"/>
</dbReference>
<dbReference type="Proteomes" id="UP001459277">
    <property type="component" value="Unassembled WGS sequence"/>
</dbReference>
<dbReference type="AlphaFoldDB" id="A0AAW2BJ17"/>
<feature type="domain" description="Bifunctional inhibitor/plant lipid transfer protein/seed storage helical" evidence="2">
    <location>
        <begin position="63"/>
        <end position="142"/>
    </location>
</feature>
<keyword evidence="1" id="KW-1133">Transmembrane helix</keyword>
<keyword evidence="1" id="KW-0812">Transmembrane</keyword>
<reference evidence="3 4" key="1">
    <citation type="submission" date="2024-01" db="EMBL/GenBank/DDBJ databases">
        <title>A telomere-to-telomere, gap-free genome of sweet tea (Lithocarpus litseifolius).</title>
        <authorList>
            <person name="Zhou J."/>
        </authorList>
    </citation>
    <scope>NUCLEOTIDE SEQUENCE [LARGE SCALE GENOMIC DNA]</scope>
    <source>
        <strain evidence="3">Zhou-2022a</strain>
        <tissue evidence="3">Leaf</tissue>
    </source>
</reference>
<sequence length="193" mass="21521">MQLEDSMSSLFAILMKDHCYSDIISVTEKKEMGNMMKGSRVFMLLLVIIMVVLSMEGGVKLAKAAGPSAAQCKEERRLGINACKPVVYGKLPTPECCERVRVTHIECVCTVVTPKLAALIDINRAIRLIEGCGRRVPRHFKCGKIRICLAGRNLWDCVFESADFRVSGEGISCRDFDIARFANRDSAKRKQDC</sequence>